<proteinExistence type="predicted"/>
<sequence length="351" mass="36111">MPTFRTGLVTAMIAERPGLQRVWVRLGEHEAQSESDPGHVEEARAYVLTELTGPVDLGDEVVCNTTAVELGLGTGGWHFVHWNLSRRSLSQPGPDHVMKLRYTSLQVDVGTDELVHPAAADRPLGGVPVVACSLHSQMAVVAATIARLRPQARIAYVMTDGAALPLVMSDLVVDLVDAGVLCGTVSAGHAFGGDLEAVSVASALGLARHVFDADAIVVSMGPGVVGTGTSLGTTSVEVAHVLDLARKLGGTPVLAVRASDGDARGRHQGVSHHTATAARLCSARPMVAPVPPEAATLSGVESRAVGEVPDPAETLDGLGLRVTTMGRGPDADPLFFQAAAAAAAVVAELLG</sequence>
<dbReference type="InterPro" id="IPR024479">
    <property type="entry name" value="DUF3866"/>
</dbReference>
<evidence type="ECO:0000313" key="1">
    <source>
        <dbReference type="EMBL" id="MBK9298300.1"/>
    </source>
</evidence>
<dbReference type="EMBL" id="JADJZA010000008">
    <property type="protein sequence ID" value="MBK9298300.1"/>
    <property type="molecule type" value="Genomic_DNA"/>
</dbReference>
<reference evidence="1 2" key="1">
    <citation type="submission" date="2020-10" db="EMBL/GenBank/DDBJ databases">
        <title>Connecting structure to function with the recovery of over 1000 high-quality activated sludge metagenome-assembled genomes encoding full-length rRNA genes using long-read sequencing.</title>
        <authorList>
            <person name="Singleton C.M."/>
            <person name="Petriglieri F."/>
            <person name="Kristensen J.M."/>
            <person name="Kirkegaard R.H."/>
            <person name="Michaelsen T.Y."/>
            <person name="Andersen M.H."/>
            <person name="Karst S.M."/>
            <person name="Dueholm M.S."/>
            <person name="Nielsen P.H."/>
            <person name="Albertsen M."/>
        </authorList>
    </citation>
    <scope>NUCLEOTIDE SEQUENCE [LARGE SCALE GENOMIC DNA]</scope>
    <source>
        <strain evidence="1">Lyne_18-Q3-R50-59_MAXAC.006</strain>
    </source>
</reference>
<dbReference type="Proteomes" id="UP000727993">
    <property type="component" value="Unassembled WGS sequence"/>
</dbReference>
<comment type="caution">
    <text evidence="1">The sequence shown here is derived from an EMBL/GenBank/DDBJ whole genome shotgun (WGS) entry which is preliminary data.</text>
</comment>
<evidence type="ECO:0000313" key="2">
    <source>
        <dbReference type="Proteomes" id="UP000727993"/>
    </source>
</evidence>
<dbReference type="AlphaFoldDB" id="A0A936NE42"/>
<accession>A0A936NE42</accession>
<organism evidence="1 2">
    <name type="scientific">Candidatus Neomicrothrix subdominans</name>
    <dbReference type="NCBI Taxonomy" id="2954438"/>
    <lineage>
        <taxon>Bacteria</taxon>
        <taxon>Bacillati</taxon>
        <taxon>Actinomycetota</taxon>
        <taxon>Acidimicrobiia</taxon>
        <taxon>Acidimicrobiales</taxon>
        <taxon>Microthrixaceae</taxon>
        <taxon>Candidatus Neomicrothrix</taxon>
    </lineage>
</organism>
<name>A0A936NE42_9ACTN</name>
<protein>
    <submittedName>
        <fullName evidence="1">DUF3866 family protein</fullName>
    </submittedName>
</protein>
<dbReference type="Pfam" id="PF12982">
    <property type="entry name" value="DUF3866"/>
    <property type="match status" value="1"/>
</dbReference>
<gene>
    <name evidence="1" type="ORF">IPN02_15960</name>
</gene>